<dbReference type="AlphaFoldDB" id="A0A6J2XRR7"/>
<keyword evidence="4 10" id="KW-0812">Transmembrane</keyword>
<dbReference type="KEGG" id="soy:115880479"/>
<dbReference type="RefSeq" id="XP_030753545.1">
    <property type="nucleotide sequence ID" value="XM_030897685.1"/>
</dbReference>
<dbReference type="OrthoDB" id="6604226at2759"/>
<keyword evidence="6 10" id="KW-1133">Transmembrane helix</keyword>
<keyword evidence="11" id="KW-1185">Reference proteome</keyword>
<gene>
    <name evidence="12" type="primary">LOC115880479</name>
</gene>
<dbReference type="Proteomes" id="UP000504635">
    <property type="component" value="Unplaced"/>
</dbReference>
<feature type="transmembrane region" description="Helical" evidence="10">
    <location>
        <begin position="241"/>
        <end position="258"/>
    </location>
</feature>
<proteinExistence type="predicted"/>
<evidence type="ECO:0000313" key="12">
    <source>
        <dbReference type="RefSeq" id="XP_030753545.1"/>
    </source>
</evidence>
<evidence type="ECO:0000256" key="8">
    <source>
        <dbReference type="ARBA" id="ARBA00023170"/>
    </source>
</evidence>
<name>A0A6J2XRR7_SITOR</name>
<sequence>MTTITELSLLIDICMPNDLTKKIDGVMFFIEETAFVFKLILFMWNINELNAIENMLEDFNSYNLKFSDLENIKENLKEITYLRKTYRTSCFVCSAFYAVPPLLRKDVKYALPYSTYLPYDITNNFTYVPTFIYQVGSVLVSAHLNTMIDMINIKLVTLGSCLLQVLMNKLKDIGINLDEDDSVKYRECLILHNKILRFVEKIEKLYCYITFAQLSASATVICFSAFGLAIVPVGSGEFDLFLIYLINMITQVALYCWAGHNMRALSEDLSTACYMSKWYKTDTKTKKMMILFMERTKRPLTLTAAKMFPMTLTTLTSILRSSYSYFAVLQRVYSDH</sequence>
<evidence type="ECO:0000256" key="3">
    <source>
        <dbReference type="ARBA" id="ARBA00022606"/>
    </source>
</evidence>
<dbReference type="GO" id="GO:0004984">
    <property type="term" value="F:olfactory receptor activity"/>
    <property type="evidence" value="ECO:0007669"/>
    <property type="project" value="InterPro"/>
</dbReference>
<dbReference type="PANTHER" id="PTHR21137">
    <property type="entry name" value="ODORANT RECEPTOR"/>
    <property type="match status" value="1"/>
</dbReference>
<evidence type="ECO:0000256" key="9">
    <source>
        <dbReference type="ARBA" id="ARBA00023224"/>
    </source>
</evidence>
<evidence type="ECO:0000256" key="5">
    <source>
        <dbReference type="ARBA" id="ARBA00022725"/>
    </source>
</evidence>
<dbReference type="GO" id="GO:0007165">
    <property type="term" value="P:signal transduction"/>
    <property type="evidence" value="ECO:0007669"/>
    <property type="project" value="UniProtKB-KW"/>
</dbReference>
<keyword evidence="9" id="KW-0807">Transducer</keyword>
<feature type="transmembrane region" description="Helical" evidence="10">
    <location>
        <begin position="205"/>
        <end position="229"/>
    </location>
</feature>
<evidence type="ECO:0000256" key="7">
    <source>
        <dbReference type="ARBA" id="ARBA00023136"/>
    </source>
</evidence>
<evidence type="ECO:0000256" key="4">
    <source>
        <dbReference type="ARBA" id="ARBA00022692"/>
    </source>
</evidence>
<evidence type="ECO:0000313" key="11">
    <source>
        <dbReference type="Proteomes" id="UP000504635"/>
    </source>
</evidence>
<dbReference type="GO" id="GO:0005549">
    <property type="term" value="F:odorant binding"/>
    <property type="evidence" value="ECO:0007669"/>
    <property type="project" value="InterPro"/>
</dbReference>
<keyword evidence="2" id="KW-1003">Cell membrane</keyword>
<dbReference type="PANTHER" id="PTHR21137:SF35">
    <property type="entry name" value="ODORANT RECEPTOR 19A-RELATED"/>
    <property type="match status" value="1"/>
</dbReference>
<evidence type="ECO:0000256" key="6">
    <source>
        <dbReference type="ARBA" id="ARBA00022989"/>
    </source>
</evidence>
<protein>
    <submittedName>
        <fullName evidence="12">Odorant receptor 43a-like</fullName>
    </submittedName>
</protein>
<dbReference type="FunCoup" id="A0A6J2XRR7">
    <property type="interactions" value="13"/>
</dbReference>
<keyword evidence="8" id="KW-0675">Receptor</keyword>
<evidence type="ECO:0000256" key="2">
    <source>
        <dbReference type="ARBA" id="ARBA00022475"/>
    </source>
</evidence>
<evidence type="ECO:0000256" key="10">
    <source>
        <dbReference type="SAM" id="Phobius"/>
    </source>
</evidence>
<reference evidence="12" key="1">
    <citation type="submission" date="2025-08" db="UniProtKB">
        <authorList>
            <consortium name="RefSeq"/>
        </authorList>
    </citation>
    <scope>IDENTIFICATION</scope>
    <source>
        <tissue evidence="12">Gonads</tissue>
    </source>
</reference>
<keyword evidence="3" id="KW-0716">Sensory transduction</keyword>
<organism evidence="11 12">
    <name type="scientific">Sitophilus oryzae</name>
    <name type="common">Rice weevil</name>
    <name type="synonym">Curculio oryzae</name>
    <dbReference type="NCBI Taxonomy" id="7048"/>
    <lineage>
        <taxon>Eukaryota</taxon>
        <taxon>Metazoa</taxon>
        <taxon>Ecdysozoa</taxon>
        <taxon>Arthropoda</taxon>
        <taxon>Hexapoda</taxon>
        <taxon>Insecta</taxon>
        <taxon>Pterygota</taxon>
        <taxon>Neoptera</taxon>
        <taxon>Endopterygota</taxon>
        <taxon>Coleoptera</taxon>
        <taxon>Polyphaga</taxon>
        <taxon>Cucujiformia</taxon>
        <taxon>Curculionidae</taxon>
        <taxon>Dryophthorinae</taxon>
        <taxon>Sitophilus</taxon>
    </lineage>
</organism>
<comment type="subcellular location">
    <subcellularLocation>
        <location evidence="1">Cell membrane</location>
        <topology evidence="1">Multi-pass membrane protein</topology>
    </subcellularLocation>
</comment>
<accession>A0A6J2XRR7</accession>
<dbReference type="GeneID" id="115880479"/>
<evidence type="ECO:0000256" key="1">
    <source>
        <dbReference type="ARBA" id="ARBA00004651"/>
    </source>
</evidence>
<keyword evidence="7 10" id="KW-0472">Membrane</keyword>
<dbReference type="Pfam" id="PF02949">
    <property type="entry name" value="7tm_6"/>
    <property type="match status" value="1"/>
</dbReference>
<dbReference type="InterPro" id="IPR004117">
    <property type="entry name" value="7tm6_olfct_rcpt"/>
</dbReference>
<dbReference type="InParanoid" id="A0A6J2XRR7"/>
<dbReference type="GO" id="GO:0005886">
    <property type="term" value="C:plasma membrane"/>
    <property type="evidence" value="ECO:0007669"/>
    <property type="project" value="UniProtKB-SubCell"/>
</dbReference>
<keyword evidence="5" id="KW-0552">Olfaction</keyword>